<dbReference type="Pfam" id="PF01019">
    <property type="entry name" value="G_glu_transpept"/>
    <property type="match status" value="1"/>
</dbReference>
<dbReference type="GO" id="GO:0036374">
    <property type="term" value="F:glutathione hydrolase activity"/>
    <property type="evidence" value="ECO:0000318"/>
    <property type="project" value="GO_Central"/>
</dbReference>
<keyword evidence="4" id="KW-1185">Reference proteome</keyword>
<dbReference type="GO" id="GO:0005886">
    <property type="term" value="C:plasma membrane"/>
    <property type="evidence" value="ECO:0000318"/>
    <property type="project" value="GO_Central"/>
</dbReference>
<dbReference type="GO" id="GO:0006751">
    <property type="term" value="P:glutathione catabolic process"/>
    <property type="evidence" value="ECO:0000318"/>
    <property type="project" value="GO_Central"/>
</dbReference>
<dbReference type="PRINTS" id="PR01210">
    <property type="entry name" value="GGTRANSPTASE"/>
</dbReference>
<feature type="chain" id="PRO_5004658781" evidence="2">
    <location>
        <begin position="19"/>
        <end position="286"/>
    </location>
</feature>
<organism evidence="3 4">
    <name type="scientific">Amborella trichopoda</name>
    <dbReference type="NCBI Taxonomy" id="13333"/>
    <lineage>
        <taxon>Eukaryota</taxon>
        <taxon>Viridiplantae</taxon>
        <taxon>Streptophyta</taxon>
        <taxon>Embryophyta</taxon>
        <taxon>Tracheophyta</taxon>
        <taxon>Spermatophyta</taxon>
        <taxon>Magnoliopsida</taxon>
        <taxon>Amborellales</taxon>
        <taxon>Amborellaceae</taxon>
        <taxon>Amborella</taxon>
    </lineage>
</organism>
<dbReference type="OMA" id="AEPIMQD"/>
<evidence type="ECO:0000313" key="3">
    <source>
        <dbReference type="EMBL" id="ERN15055.1"/>
    </source>
</evidence>
<dbReference type="InterPro" id="IPR029055">
    <property type="entry name" value="Ntn_hydrolases_N"/>
</dbReference>
<feature type="signal peptide" evidence="2">
    <location>
        <begin position="1"/>
        <end position="18"/>
    </location>
</feature>
<dbReference type="MEROPS" id="T03.008"/>
<name>U5CYN8_AMBTC</name>
<evidence type="ECO:0000256" key="2">
    <source>
        <dbReference type="SAM" id="SignalP"/>
    </source>
</evidence>
<sequence>MWPSLILLLALFCEPISCQSVGKIQQSPKEVITVEHGVVATDNIQCSKIGSSILQKGGHAVDASVAAAFCLGVVSPASSGIGGGASMLVRLSDGLVRGYDMRETAPSKASRDMYAHDPTAKEQGGLSVAVPGETLGLYEAWKEHGKLPWKELVKPAIALARNGFKVGLFLYFQMQATEEEIRKDEGLREVFMVNGTLLKIGDICRDTTLANTLEKIAVHGASVFYDGPVGADLVHDIQEKGGIITMEDLKGYKVKHRRPISAKVMNHEIITMPVPAGGIGMIMRYH</sequence>
<protein>
    <submittedName>
        <fullName evidence="3">Uncharacterized protein</fullName>
    </submittedName>
</protein>
<dbReference type="AlphaFoldDB" id="U5CYN8"/>
<dbReference type="PANTHER" id="PTHR11686">
    <property type="entry name" value="GAMMA GLUTAMYL TRANSPEPTIDASE"/>
    <property type="match status" value="1"/>
</dbReference>
<dbReference type="HOGENOM" id="CLU_014813_2_0_1"/>
<accession>U5CYN8</accession>
<dbReference type="PANTHER" id="PTHR11686:SF34">
    <property type="entry name" value="GLUTATHIONE HYDROLASE 1-RELATED"/>
    <property type="match status" value="1"/>
</dbReference>
<dbReference type="eggNOG" id="KOG2410">
    <property type="taxonomic scope" value="Eukaryota"/>
</dbReference>
<dbReference type="EMBL" id="KI392510">
    <property type="protein sequence ID" value="ERN15055.1"/>
    <property type="molecule type" value="Genomic_DNA"/>
</dbReference>
<dbReference type="Proteomes" id="UP000017836">
    <property type="component" value="Unassembled WGS sequence"/>
</dbReference>
<reference evidence="4" key="1">
    <citation type="journal article" date="2013" name="Science">
        <title>The Amborella genome and the evolution of flowering plants.</title>
        <authorList>
            <consortium name="Amborella Genome Project"/>
        </authorList>
    </citation>
    <scope>NUCLEOTIDE SEQUENCE [LARGE SCALE GENOMIC DNA]</scope>
</reference>
<proteinExistence type="predicted"/>
<dbReference type="STRING" id="13333.U5CYN8"/>
<dbReference type="Gramene" id="ERN15055">
    <property type="protein sequence ID" value="ERN15055"/>
    <property type="gene ID" value="AMTR_s00056p00020280"/>
</dbReference>
<keyword evidence="2" id="KW-0732">Signal</keyword>
<feature type="binding site" evidence="1">
    <location>
        <position position="102"/>
    </location>
    <ligand>
        <name>L-glutamate</name>
        <dbReference type="ChEBI" id="CHEBI:29985"/>
    </ligand>
</feature>
<evidence type="ECO:0000256" key="1">
    <source>
        <dbReference type="PIRSR" id="PIRSR600101-2"/>
    </source>
</evidence>
<gene>
    <name evidence="3" type="ORF">AMTR_s00056p00020280</name>
</gene>
<evidence type="ECO:0000313" key="4">
    <source>
        <dbReference type="Proteomes" id="UP000017836"/>
    </source>
</evidence>
<dbReference type="InterPro" id="IPR000101">
    <property type="entry name" value="GGT_peptidase"/>
</dbReference>
<dbReference type="SUPFAM" id="SSF56235">
    <property type="entry name" value="N-terminal nucleophile aminohydrolases (Ntn hydrolases)"/>
    <property type="match status" value="1"/>
</dbReference>